<feature type="transmembrane region" description="Helical" evidence="1">
    <location>
        <begin position="105"/>
        <end position="126"/>
    </location>
</feature>
<proteinExistence type="predicted"/>
<feature type="transmembrane region" description="Helical" evidence="1">
    <location>
        <begin position="242"/>
        <end position="266"/>
    </location>
</feature>
<evidence type="ECO:0000313" key="3">
    <source>
        <dbReference type="Proteomes" id="UP000800096"/>
    </source>
</evidence>
<name>A0A6A5QZM4_AMPQU</name>
<dbReference type="OrthoDB" id="2603at2759"/>
<accession>A0A6A5QZM4</accession>
<evidence type="ECO:0000256" key="1">
    <source>
        <dbReference type="SAM" id="Phobius"/>
    </source>
</evidence>
<dbReference type="Proteomes" id="UP000800096">
    <property type="component" value="Unassembled WGS sequence"/>
</dbReference>
<feature type="transmembrane region" description="Helical" evidence="1">
    <location>
        <begin position="209"/>
        <end position="230"/>
    </location>
</feature>
<keyword evidence="1" id="KW-0472">Membrane</keyword>
<sequence>MNASATIRASYIRRSRMSLQPTFFPPLSIPSTNPKLEPRAANIEKLESFIPLDHIQYRSQCHAERTNVQSHQNADTEKAYIDLNPPLPFAVKLKKVLTTFPYRDPIYLVALIFLLGSIDLVINAFFELLPRTEEGMTSEQNESVAIPTTVLIGSILFFAAGVLDTVCALNADEGTVDARGVYKPAMLGSREFTWLPSWSKVFDMTMNNLAFQAGLLVLFGGVVFMFAGIVDFPGVVPEEDTALFGFVVFGPQVVHGLMFFVANVMLAVSVQDRWFRPKVWDADWQGALLNAVGGFAFMVAGFFLFSKKEEKAGVAAMVGSWAFLVGSVERLWVVVVV</sequence>
<keyword evidence="3" id="KW-1185">Reference proteome</keyword>
<feature type="transmembrane region" description="Helical" evidence="1">
    <location>
        <begin position="146"/>
        <end position="169"/>
    </location>
</feature>
<dbReference type="EMBL" id="ML979132">
    <property type="protein sequence ID" value="KAF1920026.1"/>
    <property type="molecule type" value="Genomic_DNA"/>
</dbReference>
<feature type="non-terminal residue" evidence="2">
    <location>
        <position position="337"/>
    </location>
</feature>
<gene>
    <name evidence="2" type="ORF">BDU57DRAFT_463544</name>
</gene>
<protein>
    <recommendedName>
        <fullName evidence="4">Integral membrane protein</fullName>
    </recommendedName>
</protein>
<evidence type="ECO:0008006" key="4">
    <source>
        <dbReference type="Google" id="ProtNLM"/>
    </source>
</evidence>
<dbReference type="AlphaFoldDB" id="A0A6A5QZM4"/>
<keyword evidence="1" id="KW-1133">Transmembrane helix</keyword>
<keyword evidence="1" id="KW-0812">Transmembrane</keyword>
<reference evidence="2" key="1">
    <citation type="journal article" date="2020" name="Stud. Mycol.">
        <title>101 Dothideomycetes genomes: a test case for predicting lifestyles and emergence of pathogens.</title>
        <authorList>
            <person name="Haridas S."/>
            <person name="Albert R."/>
            <person name="Binder M."/>
            <person name="Bloem J."/>
            <person name="Labutti K."/>
            <person name="Salamov A."/>
            <person name="Andreopoulos B."/>
            <person name="Baker S."/>
            <person name="Barry K."/>
            <person name="Bills G."/>
            <person name="Bluhm B."/>
            <person name="Cannon C."/>
            <person name="Castanera R."/>
            <person name="Culley D."/>
            <person name="Daum C."/>
            <person name="Ezra D."/>
            <person name="Gonzalez J."/>
            <person name="Henrissat B."/>
            <person name="Kuo A."/>
            <person name="Liang C."/>
            <person name="Lipzen A."/>
            <person name="Lutzoni F."/>
            <person name="Magnuson J."/>
            <person name="Mondo S."/>
            <person name="Nolan M."/>
            <person name="Ohm R."/>
            <person name="Pangilinan J."/>
            <person name="Park H.-J."/>
            <person name="Ramirez L."/>
            <person name="Alfaro M."/>
            <person name="Sun H."/>
            <person name="Tritt A."/>
            <person name="Yoshinaga Y."/>
            <person name="Zwiers L.-H."/>
            <person name="Turgeon B."/>
            <person name="Goodwin S."/>
            <person name="Spatafora J."/>
            <person name="Crous P."/>
            <person name="Grigoriev I."/>
        </authorList>
    </citation>
    <scope>NUCLEOTIDE SEQUENCE</scope>
    <source>
        <strain evidence="2">HMLAC05119</strain>
    </source>
</reference>
<evidence type="ECO:0000313" key="2">
    <source>
        <dbReference type="EMBL" id="KAF1920026.1"/>
    </source>
</evidence>
<feature type="transmembrane region" description="Helical" evidence="1">
    <location>
        <begin position="287"/>
        <end position="306"/>
    </location>
</feature>
<feature type="transmembrane region" description="Helical" evidence="1">
    <location>
        <begin position="312"/>
        <end position="333"/>
    </location>
</feature>
<organism evidence="2 3">
    <name type="scientific">Ampelomyces quisqualis</name>
    <name type="common">Powdery mildew agent</name>
    <dbReference type="NCBI Taxonomy" id="50730"/>
    <lineage>
        <taxon>Eukaryota</taxon>
        <taxon>Fungi</taxon>
        <taxon>Dikarya</taxon>
        <taxon>Ascomycota</taxon>
        <taxon>Pezizomycotina</taxon>
        <taxon>Dothideomycetes</taxon>
        <taxon>Pleosporomycetidae</taxon>
        <taxon>Pleosporales</taxon>
        <taxon>Pleosporineae</taxon>
        <taxon>Phaeosphaeriaceae</taxon>
        <taxon>Ampelomyces</taxon>
    </lineage>
</organism>